<dbReference type="CDD" id="cd08983">
    <property type="entry name" value="GH43_Bt3655-like"/>
    <property type="match status" value="1"/>
</dbReference>
<dbReference type="Gene3D" id="2.115.10.20">
    <property type="entry name" value="Glycosyl hydrolase domain, family 43"/>
    <property type="match status" value="1"/>
</dbReference>
<gene>
    <name evidence="1" type="ORF">HII30_16295</name>
</gene>
<dbReference type="RefSeq" id="WP_169506112.1">
    <property type="nucleotide sequence ID" value="NZ_JABBPN010000017.1"/>
</dbReference>
<name>A0A848M8F6_PAELE</name>
<dbReference type="PANTHER" id="PTHR43301">
    <property type="entry name" value="ARABINAN ENDO-1,5-ALPHA-L-ARABINOSIDASE"/>
    <property type="match status" value="1"/>
</dbReference>
<dbReference type="GO" id="GO:0016787">
    <property type="term" value="F:hydrolase activity"/>
    <property type="evidence" value="ECO:0007669"/>
    <property type="project" value="UniProtKB-KW"/>
</dbReference>
<keyword evidence="2" id="KW-1185">Reference proteome</keyword>
<dbReference type="PANTHER" id="PTHR43301:SF3">
    <property type="entry name" value="ARABINAN ENDO-1,5-ALPHA-L-ARABINOSIDASE A-RELATED"/>
    <property type="match status" value="1"/>
</dbReference>
<dbReference type="InterPro" id="IPR023296">
    <property type="entry name" value="Glyco_hydro_beta-prop_sf"/>
</dbReference>
<proteinExistence type="predicted"/>
<keyword evidence="1" id="KW-0378">Hydrolase</keyword>
<dbReference type="InterPro" id="IPR050727">
    <property type="entry name" value="GH43_arabinanases"/>
</dbReference>
<evidence type="ECO:0000313" key="1">
    <source>
        <dbReference type="EMBL" id="NMO97327.1"/>
    </source>
</evidence>
<dbReference type="SUPFAM" id="SSF75005">
    <property type="entry name" value="Arabinanase/levansucrase/invertase"/>
    <property type="match status" value="1"/>
</dbReference>
<sequence length="317" mass="36379">MQQKPKYAGYLFAHFKGEEYEDGEQVYFALSQGNDPLNWQTLHGGKPVLVSDLGEKGIRDPYIVRSPDGGRFYMVATDLRIYGNGDWERAVTSGSRSIMVWESQNLIDWSGPDMVEIAPSGAGCAWAPEVFYDEETQDYKVFWASMMNTGLQDEDSSRYHRMMYVSTKDFRTFSEPEVYMDYGYSVIDTTMIQEKGGIYRFSKAEHVKHVIQEKGMSFHDSNFKMLNDHVETPFMARGEGPIIFKSNTEEKWILFIDEYGLRGYIPLETDDLDSGSWRLPEQYSLPGTLRHGSVIPVTTEEYDRLLEYYGGGEENGI</sequence>
<reference evidence="1 2" key="1">
    <citation type="submission" date="2020-04" db="EMBL/GenBank/DDBJ databases">
        <title>Paenibacillus algicola sp. nov., a novel marine bacterium producing alginate lyase.</title>
        <authorList>
            <person name="Huang H."/>
        </authorList>
    </citation>
    <scope>NUCLEOTIDE SEQUENCE [LARGE SCALE GENOMIC DNA]</scope>
    <source>
        <strain evidence="1 2">L7-75</strain>
    </source>
</reference>
<protein>
    <submittedName>
        <fullName evidence="1">Glycoside hydrolase family 43 protein</fullName>
    </submittedName>
</protein>
<dbReference type="EMBL" id="JABBPN010000017">
    <property type="protein sequence ID" value="NMO97327.1"/>
    <property type="molecule type" value="Genomic_DNA"/>
</dbReference>
<comment type="caution">
    <text evidence="1">The sequence shown here is derived from an EMBL/GenBank/DDBJ whole genome shotgun (WGS) entry which is preliminary data.</text>
</comment>
<accession>A0A848M8F6</accession>
<organism evidence="1 2">
    <name type="scientific">Paenibacillus lemnae</name>
    <dbReference type="NCBI Taxonomy" id="1330551"/>
    <lineage>
        <taxon>Bacteria</taxon>
        <taxon>Bacillati</taxon>
        <taxon>Bacillota</taxon>
        <taxon>Bacilli</taxon>
        <taxon>Bacillales</taxon>
        <taxon>Paenibacillaceae</taxon>
        <taxon>Paenibacillus</taxon>
    </lineage>
</organism>
<dbReference type="AlphaFoldDB" id="A0A848M8F6"/>
<evidence type="ECO:0000313" key="2">
    <source>
        <dbReference type="Proteomes" id="UP000565468"/>
    </source>
</evidence>
<dbReference type="Proteomes" id="UP000565468">
    <property type="component" value="Unassembled WGS sequence"/>
</dbReference>